<reference evidence="2" key="1">
    <citation type="submission" date="2018-05" db="EMBL/GenBank/DDBJ databases">
        <authorList>
            <person name="Cea G.-C."/>
            <person name="William W."/>
        </authorList>
    </citation>
    <scope>NUCLEOTIDE SEQUENCE [LARGE SCALE GENOMIC DNA]</scope>
    <source>
        <strain evidence="2">DB21MT 5</strain>
    </source>
</reference>
<evidence type="ECO:0000313" key="1">
    <source>
        <dbReference type="EMBL" id="SQD80648.1"/>
    </source>
</evidence>
<accession>A0A330LY69</accession>
<gene>
    <name evidence="1" type="ORF">MORIYA_4196</name>
</gene>
<dbReference type="Proteomes" id="UP000250163">
    <property type="component" value="Chromosome MORIYA"/>
</dbReference>
<proteinExistence type="predicted"/>
<dbReference type="EMBL" id="LS483250">
    <property type="protein sequence ID" value="SQD80648.1"/>
    <property type="molecule type" value="Genomic_DNA"/>
</dbReference>
<keyword evidence="2" id="KW-1185">Reference proteome</keyword>
<evidence type="ECO:0000313" key="2">
    <source>
        <dbReference type="Proteomes" id="UP000250163"/>
    </source>
</evidence>
<protein>
    <submittedName>
        <fullName evidence="1">Uncharacterized protein</fullName>
    </submittedName>
</protein>
<sequence length="46" mass="5351">MVGQFQPFILLTTGLQFRVEIKAKFFGSDLNLYVEIYSFTISDFLI</sequence>
<name>A0A330LY69_9GAMM</name>
<dbReference type="AlphaFoldDB" id="A0A330LY69"/>
<organism evidence="1 2">
    <name type="scientific">Moritella yayanosii</name>
    <dbReference type="NCBI Taxonomy" id="69539"/>
    <lineage>
        <taxon>Bacteria</taxon>
        <taxon>Pseudomonadati</taxon>
        <taxon>Pseudomonadota</taxon>
        <taxon>Gammaproteobacteria</taxon>
        <taxon>Alteromonadales</taxon>
        <taxon>Moritellaceae</taxon>
        <taxon>Moritella</taxon>
    </lineage>
</organism>
<dbReference type="KEGG" id="mya:MORIYA_4196"/>